<comment type="caution">
    <text evidence="1">The sequence shown here is derived from an EMBL/GenBank/DDBJ whole genome shotgun (WGS) entry which is preliminary data.</text>
</comment>
<reference evidence="1 2" key="1">
    <citation type="submission" date="2023-09" db="EMBL/GenBank/DDBJ databases">
        <authorList>
            <person name="Rey-Velasco X."/>
        </authorList>
    </citation>
    <scope>NUCLEOTIDE SEQUENCE [LARGE SCALE GENOMIC DNA]</scope>
    <source>
        <strain evidence="1 2">P050</strain>
    </source>
</reference>
<proteinExistence type="predicted"/>
<gene>
    <name evidence="1" type="ORF">RM519_10690</name>
</gene>
<dbReference type="NCBIfam" id="NF047659">
    <property type="entry name" value="THC0290_0291_fam"/>
    <property type="match status" value="1"/>
</dbReference>
<accession>A0ABU2Y682</accession>
<organism evidence="1 2">
    <name type="scientific">Urechidicola vernalis</name>
    <dbReference type="NCBI Taxonomy" id="3075600"/>
    <lineage>
        <taxon>Bacteria</taxon>
        <taxon>Pseudomonadati</taxon>
        <taxon>Bacteroidota</taxon>
        <taxon>Flavobacteriia</taxon>
        <taxon>Flavobacteriales</taxon>
        <taxon>Flavobacteriaceae</taxon>
        <taxon>Urechidicola</taxon>
    </lineage>
</organism>
<dbReference type="EMBL" id="JAVRHV010000005">
    <property type="protein sequence ID" value="MDT0553714.1"/>
    <property type="molecule type" value="Genomic_DNA"/>
</dbReference>
<dbReference type="RefSeq" id="WP_311593801.1">
    <property type="nucleotide sequence ID" value="NZ_JAVRHV010000005.1"/>
</dbReference>
<name>A0ABU2Y682_9FLAO</name>
<evidence type="ECO:0000313" key="1">
    <source>
        <dbReference type="EMBL" id="MDT0553714.1"/>
    </source>
</evidence>
<sequence length="252" mass="29400">MSSYSQRVRSKRTHEIGIAYGVSSFTTDYGQRGDRSSNEAGNLGPGIGIIHYLTFTDYRYRWNHQTSYFAEHFRLRNEVSYHQAELDHFGKWIRIIGGTNGEKLRAMHGKTRTWHLGSHLEYHFVDINDFGSRRDPNLKWSPYVSMGAGVNFYNPDIETTYGDGNWKDDYSLLFPKWAGPDRARDSKGITMSATLALGTRRKLGEYSDIFIENRHQYFFSNWIDGLNARDDAANKFVDWLIWFHVGYIYYLN</sequence>
<evidence type="ECO:0000313" key="2">
    <source>
        <dbReference type="Proteomes" id="UP001252186"/>
    </source>
</evidence>
<dbReference type="Proteomes" id="UP001252186">
    <property type="component" value="Unassembled WGS sequence"/>
</dbReference>
<keyword evidence="2" id="KW-1185">Reference proteome</keyword>
<protein>
    <submittedName>
        <fullName evidence="1">Glutamate dehydrogenase</fullName>
    </submittedName>
</protein>